<dbReference type="GO" id="GO:0005886">
    <property type="term" value="C:plasma membrane"/>
    <property type="evidence" value="ECO:0007669"/>
    <property type="project" value="Ensembl"/>
</dbReference>
<dbReference type="eggNOG" id="ENOG502RXT4">
    <property type="taxonomic scope" value="Eukaryota"/>
</dbReference>
<name>K7G0S9_PELSI</name>
<comment type="function">
    <text evidence="11">Leu-enkephalins compete with and mimic the effects of opiate drugs. They play a role in a number of physiologic functions, including pain perception and responses to stress.</text>
</comment>
<dbReference type="PRINTS" id="PR01028">
    <property type="entry name" value="OPIOIDPRCRSR"/>
</dbReference>
<gene>
    <name evidence="18" type="primary">PDYN</name>
</gene>
<reference evidence="18" key="4">
    <citation type="submission" date="2025-09" db="UniProtKB">
        <authorList>
            <consortium name="Ensembl"/>
        </authorList>
    </citation>
    <scope>IDENTIFICATION</scope>
</reference>
<evidence type="ECO:0000256" key="5">
    <source>
        <dbReference type="ARBA" id="ARBA00022685"/>
    </source>
</evidence>
<protein>
    <recommendedName>
        <fullName evidence="3">Proenkephalin-B</fullName>
    </recommendedName>
    <alternativeName>
        <fullName evidence="13">Beta-neoendorphin-dynorphin</fullName>
    </alternativeName>
    <alternativeName>
        <fullName evidence="12">Preprodynorphin</fullName>
    </alternativeName>
</protein>
<reference evidence="19" key="1">
    <citation type="submission" date="2011-10" db="EMBL/GenBank/DDBJ databases">
        <authorList>
            <consortium name="Soft-shell Turtle Genome Consortium"/>
        </authorList>
    </citation>
    <scope>NUCLEOTIDE SEQUENCE [LARGE SCALE GENOMIC DNA]</scope>
    <source>
        <strain evidence="19">Daiwa-1</strain>
    </source>
</reference>
<keyword evidence="19" id="KW-1185">Reference proteome</keyword>
<evidence type="ECO:0000256" key="11">
    <source>
        <dbReference type="ARBA" id="ARBA00024913"/>
    </source>
</evidence>
<feature type="signal peptide" evidence="17">
    <location>
        <begin position="1"/>
        <end position="20"/>
    </location>
</feature>
<evidence type="ECO:0000256" key="3">
    <source>
        <dbReference type="ARBA" id="ARBA00020232"/>
    </source>
</evidence>
<feature type="chain" id="PRO_5003902384" description="Proenkephalin-B" evidence="17">
    <location>
        <begin position="21"/>
        <end position="241"/>
    </location>
</feature>
<evidence type="ECO:0000313" key="19">
    <source>
        <dbReference type="Proteomes" id="UP000007267"/>
    </source>
</evidence>
<keyword evidence="8" id="KW-0555">Opioid peptide</keyword>
<evidence type="ECO:0000256" key="1">
    <source>
        <dbReference type="ARBA" id="ARBA00004613"/>
    </source>
</evidence>
<dbReference type="GO" id="GO:0007218">
    <property type="term" value="P:neuropeptide signaling pathway"/>
    <property type="evidence" value="ECO:0007669"/>
    <property type="project" value="UniProtKB-KW"/>
</dbReference>
<dbReference type="STRING" id="13735.ENSPSIP00000013889"/>
<dbReference type="GO" id="GO:0001515">
    <property type="term" value="F:opioid peptide activity"/>
    <property type="evidence" value="ECO:0007669"/>
    <property type="project" value="UniProtKB-KW"/>
</dbReference>
<dbReference type="PANTHER" id="PTHR11438">
    <property type="entry name" value="PROENKEPHALIN"/>
    <property type="match status" value="1"/>
</dbReference>
<dbReference type="GO" id="GO:0007268">
    <property type="term" value="P:chemical synaptic transmission"/>
    <property type="evidence" value="ECO:0007669"/>
    <property type="project" value="UniProtKB-KW"/>
</dbReference>
<dbReference type="OrthoDB" id="8912385at2759"/>
<evidence type="ECO:0000256" key="4">
    <source>
        <dbReference type="ARBA" id="ARBA00022525"/>
    </source>
</evidence>
<dbReference type="HOGENOM" id="CLU_070973_1_0_1"/>
<evidence type="ECO:0000256" key="10">
    <source>
        <dbReference type="ARBA" id="ARBA00023205"/>
    </source>
</evidence>
<dbReference type="GO" id="GO:0005576">
    <property type="term" value="C:extracellular region"/>
    <property type="evidence" value="ECO:0007669"/>
    <property type="project" value="UniProtKB-SubCell"/>
</dbReference>
<feature type="compositionally biased region" description="Basic residues" evidence="16">
    <location>
        <begin position="160"/>
        <end position="176"/>
    </location>
</feature>
<dbReference type="GO" id="GO:0007600">
    <property type="term" value="P:sensory perception"/>
    <property type="evidence" value="ECO:0007669"/>
    <property type="project" value="TreeGrafter"/>
</dbReference>
<dbReference type="InterPro" id="IPR000750">
    <property type="entry name" value="Proenkphlin_B"/>
</dbReference>
<evidence type="ECO:0000256" key="16">
    <source>
        <dbReference type="SAM" id="MobiDB-lite"/>
    </source>
</evidence>
<dbReference type="GO" id="GO:0098992">
    <property type="term" value="C:neuronal dense core vesicle"/>
    <property type="evidence" value="ECO:0007669"/>
    <property type="project" value="Ensembl"/>
</dbReference>
<dbReference type="Ensembl" id="ENSPSIT00000013954.1">
    <property type="protein sequence ID" value="ENSPSIP00000013889.1"/>
    <property type="gene ID" value="ENSPSIG00000012444.1"/>
</dbReference>
<keyword evidence="9" id="KW-1015">Disulfide bond</keyword>
<dbReference type="RefSeq" id="XP_014433735.1">
    <property type="nucleotide sequence ID" value="XM_014578249.2"/>
</dbReference>
<dbReference type="Proteomes" id="UP000007267">
    <property type="component" value="Unassembled WGS sequence"/>
</dbReference>
<dbReference type="GeneTree" id="ENSGT00950000183149"/>
<keyword evidence="5" id="KW-0165">Cleavage on pair of basic residues</keyword>
<reference evidence="19" key="2">
    <citation type="journal article" date="2013" name="Nat. Genet.">
        <title>The draft genomes of soft-shell turtle and green sea turtle yield insights into the development and evolution of the turtle-specific body plan.</title>
        <authorList>
            <person name="Wang Z."/>
            <person name="Pascual-Anaya J."/>
            <person name="Zadissa A."/>
            <person name="Li W."/>
            <person name="Niimura Y."/>
            <person name="Huang Z."/>
            <person name="Li C."/>
            <person name="White S."/>
            <person name="Xiong Z."/>
            <person name="Fang D."/>
            <person name="Wang B."/>
            <person name="Ming Y."/>
            <person name="Chen Y."/>
            <person name="Zheng Y."/>
            <person name="Kuraku S."/>
            <person name="Pignatelli M."/>
            <person name="Herrero J."/>
            <person name="Beal K."/>
            <person name="Nozawa M."/>
            <person name="Li Q."/>
            <person name="Wang J."/>
            <person name="Zhang H."/>
            <person name="Yu L."/>
            <person name="Shigenobu S."/>
            <person name="Wang J."/>
            <person name="Liu J."/>
            <person name="Flicek P."/>
            <person name="Searle S."/>
            <person name="Wang J."/>
            <person name="Kuratani S."/>
            <person name="Yin Y."/>
            <person name="Aken B."/>
            <person name="Zhang G."/>
            <person name="Irie N."/>
        </authorList>
    </citation>
    <scope>NUCLEOTIDE SEQUENCE [LARGE SCALE GENOMIC DNA]</scope>
    <source>
        <strain evidence="19">Daiwa-1</strain>
    </source>
</reference>
<evidence type="ECO:0000256" key="6">
    <source>
        <dbReference type="ARBA" id="ARBA00022729"/>
    </source>
</evidence>
<dbReference type="GO" id="GO:0043679">
    <property type="term" value="C:axon terminus"/>
    <property type="evidence" value="ECO:0007669"/>
    <property type="project" value="TreeGrafter"/>
</dbReference>
<evidence type="ECO:0000256" key="15">
    <source>
        <dbReference type="ARBA" id="ARBA00035624"/>
    </source>
</evidence>
<comment type="function">
    <text evidence="14">Dynorphin peptides differentially regulate the kappa opioid receptor. Dynorphin A(1-13) has a typical opioid activity, it is 700 times more potent than Leu-enkephalin.</text>
</comment>
<evidence type="ECO:0000256" key="2">
    <source>
        <dbReference type="ARBA" id="ARBA00008543"/>
    </source>
</evidence>
<comment type="function">
    <text evidence="15">Leumorphin has a typical opioid activity and may have anti-apoptotic effect.</text>
</comment>
<dbReference type="PRINTS" id="PR01030">
    <property type="entry name" value="PENKBPRCRSR"/>
</dbReference>
<dbReference type="CTD" id="5173"/>
<dbReference type="PANTHER" id="PTHR11438:SF4">
    <property type="entry name" value="PROENKEPHALIN-B"/>
    <property type="match status" value="1"/>
</dbReference>
<organism evidence="18 19">
    <name type="scientific">Pelodiscus sinensis</name>
    <name type="common">Chinese softshell turtle</name>
    <name type="synonym">Trionyx sinensis</name>
    <dbReference type="NCBI Taxonomy" id="13735"/>
    <lineage>
        <taxon>Eukaryota</taxon>
        <taxon>Metazoa</taxon>
        <taxon>Chordata</taxon>
        <taxon>Craniata</taxon>
        <taxon>Vertebrata</taxon>
        <taxon>Euteleostomi</taxon>
        <taxon>Archelosauria</taxon>
        <taxon>Testudinata</taxon>
        <taxon>Testudines</taxon>
        <taxon>Cryptodira</taxon>
        <taxon>Trionychia</taxon>
        <taxon>Trionychidae</taxon>
        <taxon>Pelodiscus</taxon>
    </lineage>
</organism>
<dbReference type="RefSeq" id="XP_014433734.1">
    <property type="nucleotide sequence ID" value="XM_014578248.2"/>
</dbReference>
<evidence type="ECO:0000256" key="13">
    <source>
        <dbReference type="ARBA" id="ARBA00032642"/>
    </source>
</evidence>
<reference evidence="18" key="3">
    <citation type="submission" date="2025-08" db="UniProtKB">
        <authorList>
            <consortium name="Ensembl"/>
        </authorList>
    </citation>
    <scope>IDENTIFICATION</scope>
</reference>
<evidence type="ECO:0000256" key="9">
    <source>
        <dbReference type="ARBA" id="ARBA00023157"/>
    </source>
</evidence>
<dbReference type="GO" id="GO:0031628">
    <property type="term" value="F:opioid receptor binding"/>
    <property type="evidence" value="ECO:0007669"/>
    <property type="project" value="TreeGrafter"/>
</dbReference>
<evidence type="ECO:0000256" key="7">
    <source>
        <dbReference type="ARBA" id="ARBA00022894"/>
    </source>
</evidence>
<dbReference type="EMBL" id="AGCU01149262">
    <property type="status" value="NOT_ANNOTATED_CDS"/>
    <property type="molecule type" value="Genomic_DNA"/>
</dbReference>
<comment type="similarity">
    <text evidence="2">Belongs to the opioid neuropeptide precursor family.</text>
</comment>
<dbReference type="Pfam" id="PF01160">
    <property type="entry name" value="Opiods_neuropep"/>
    <property type="match status" value="1"/>
</dbReference>
<feature type="region of interest" description="Disordered" evidence="16">
    <location>
        <begin position="120"/>
        <end position="189"/>
    </location>
</feature>
<feature type="compositionally biased region" description="Basic and acidic residues" evidence="16">
    <location>
        <begin position="124"/>
        <end position="140"/>
    </location>
</feature>
<evidence type="ECO:0000256" key="8">
    <source>
        <dbReference type="ARBA" id="ARBA00022901"/>
    </source>
</evidence>
<comment type="subcellular location">
    <subcellularLocation>
        <location evidence="1">Secreted</location>
    </subcellularLocation>
</comment>
<evidence type="ECO:0000313" key="18">
    <source>
        <dbReference type="Ensembl" id="ENSPSIP00000013889.1"/>
    </source>
</evidence>
<keyword evidence="6 17" id="KW-0732">Signal</keyword>
<dbReference type="AlphaFoldDB" id="K7G0S9"/>
<dbReference type="GO" id="GO:0030425">
    <property type="term" value="C:dendrite"/>
    <property type="evidence" value="ECO:0007669"/>
    <property type="project" value="TreeGrafter"/>
</dbReference>
<dbReference type="GeneID" id="102452424"/>
<evidence type="ECO:0000256" key="14">
    <source>
        <dbReference type="ARBA" id="ARBA00035607"/>
    </source>
</evidence>
<evidence type="ECO:0000256" key="17">
    <source>
        <dbReference type="SAM" id="SignalP"/>
    </source>
</evidence>
<dbReference type="OMA" id="CSMCAVQ"/>
<dbReference type="GO" id="GO:0043025">
    <property type="term" value="C:neuronal cell body"/>
    <property type="evidence" value="ECO:0007669"/>
    <property type="project" value="TreeGrafter"/>
</dbReference>
<keyword evidence="4" id="KW-0964">Secreted</keyword>
<keyword evidence="10" id="KW-0257">Endorphin</keyword>
<proteinExistence type="inferred from homology"/>
<keyword evidence="7" id="KW-0529">Neurotransmitter</keyword>
<dbReference type="InterPro" id="IPR006024">
    <property type="entry name" value="Opioid_neupept"/>
</dbReference>
<evidence type="ECO:0000256" key="12">
    <source>
        <dbReference type="ARBA" id="ARBA00032080"/>
    </source>
</evidence>
<sequence length="241" mass="26465">MEWQVLVLAFCLGLAHSAAADCAAQCATCALQSQDLEQRINPLICSLECQGALPSRVEWERCYHAPAAEGPGLSPLEAEAPAEPEGSPLPGGLAKRYGGFMKKLDKNRLGSLLRESALGKGGAAKKDAGFPRLPGERAAAEDYPALETGEEPEDGEPRDARKRYGGFLRKYPKRRSERAPGAEGPELEDLHKRYGALLRRIRPKLKWDNQKRYGGFLRRQFKVTTRSEEDPAAYSGEVSDL</sequence>
<accession>K7G0S9</accession>